<organism evidence="1 2">
    <name type="scientific">Hymenobacter caeli</name>
    <dbReference type="NCBI Taxonomy" id="2735894"/>
    <lineage>
        <taxon>Bacteria</taxon>
        <taxon>Pseudomonadati</taxon>
        <taxon>Bacteroidota</taxon>
        <taxon>Cytophagia</taxon>
        <taxon>Cytophagales</taxon>
        <taxon>Hymenobacteraceae</taxon>
        <taxon>Hymenobacter</taxon>
    </lineage>
</organism>
<keyword evidence="2" id="KW-1185">Reference proteome</keyword>
<dbReference type="PROSITE" id="PS51257">
    <property type="entry name" value="PROKAR_LIPOPROTEIN"/>
    <property type="match status" value="1"/>
</dbReference>
<dbReference type="Proteomes" id="UP000779507">
    <property type="component" value="Unassembled WGS sequence"/>
</dbReference>
<gene>
    <name evidence="1" type="ORF">HNP98_003056</name>
</gene>
<accession>A0ABX2FT81</accession>
<dbReference type="EMBL" id="JABSNP010000015">
    <property type="protein sequence ID" value="NRT20216.1"/>
    <property type="molecule type" value="Genomic_DNA"/>
</dbReference>
<evidence type="ECO:0000313" key="1">
    <source>
        <dbReference type="EMBL" id="NRT20216.1"/>
    </source>
</evidence>
<evidence type="ECO:0000313" key="2">
    <source>
        <dbReference type="Proteomes" id="UP000779507"/>
    </source>
</evidence>
<dbReference type="RefSeq" id="WP_173810998.1">
    <property type="nucleotide sequence ID" value="NZ_JABSNP010000015.1"/>
</dbReference>
<proteinExistence type="predicted"/>
<protein>
    <recommendedName>
        <fullName evidence="3">DUF4221 domain-containing protein</fullName>
    </recommendedName>
</protein>
<reference evidence="1 2" key="1">
    <citation type="submission" date="2020-05" db="EMBL/GenBank/DDBJ databases">
        <title>Genomic Encyclopedia of Type Strains, Phase IV (KMG-V): Genome sequencing to study the core and pangenomes of soil and plant-associated prokaryotes.</title>
        <authorList>
            <person name="Whitman W."/>
        </authorList>
    </citation>
    <scope>NUCLEOTIDE SEQUENCE [LARGE SCALE GENOMIC DNA]</scope>
    <source>
        <strain evidence="1 2">9A</strain>
    </source>
</reference>
<name>A0ABX2FT81_9BACT</name>
<sequence>MRKFFLLLRALPMRLYFYALFSCLGFAGCEQHLYRRDEGRPARVAPAGPLPGPPLAAPVPPRPALAVPGIALVINGQPHRLLVQARNDSARPLSTVAYFADDDRARQHPTLVRGFDGRFTFTLRDAAGQQVFQRQLRKADFAKVGTADIVVESAVAPPAFLGYSAALGALVFTVDFAVPDSDDGFQAVLLLNLKGQVVRLSPGRGLSGGPDCDPALAHDGRAMLTNAEIIRPGLPPLRLARPGADLAGAFFLTDTTVLAVYDPGKNRPVRLPDGLLSYERRATPQQLQAPNAFVVSVANGQVLSKFHYHGYYEGMGYSVPHHCLPATRTCYLLDEKRGLYLLPAAAPGPPAVMRFAEMPRFVAPQWAQEVRFEMQGEDAQFAFYADTLHPRRIRYQRLQD</sequence>
<comment type="caution">
    <text evidence="1">The sequence shown here is derived from an EMBL/GenBank/DDBJ whole genome shotgun (WGS) entry which is preliminary data.</text>
</comment>
<evidence type="ECO:0008006" key="3">
    <source>
        <dbReference type="Google" id="ProtNLM"/>
    </source>
</evidence>